<proteinExistence type="predicted"/>
<evidence type="ECO:0000313" key="1">
    <source>
        <dbReference type="EMBL" id="AEV32682.1"/>
    </source>
</evidence>
<reference evidence="1 2" key="1">
    <citation type="journal article" date="2012" name="Stand. Genomic Sci.">
        <title>Genome sequence of the orange-pigmented seawater bacterium Owenweeksia hongkongensis type strain (UST20020801(T)).</title>
        <authorList>
            <person name="Riedel T."/>
            <person name="Held B."/>
            <person name="Nolan M."/>
            <person name="Lucas S."/>
            <person name="Lapidus A."/>
            <person name="Tice H."/>
            <person name="Del Rio T.G."/>
            <person name="Cheng J.F."/>
            <person name="Han C."/>
            <person name="Tapia R."/>
            <person name="Goodwin L.A."/>
            <person name="Pitluck S."/>
            <person name="Liolios K."/>
            <person name="Mavromatis K."/>
            <person name="Pagani I."/>
            <person name="Ivanova N."/>
            <person name="Mikhailova N."/>
            <person name="Pati A."/>
            <person name="Chen A."/>
            <person name="Palaniappan K."/>
            <person name="Rohde M."/>
            <person name="Tindall B.J."/>
            <person name="Detter J.C."/>
            <person name="Goker M."/>
            <person name="Woyke T."/>
            <person name="Bristow J."/>
            <person name="Eisen J.A."/>
            <person name="Markowitz V."/>
            <person name="Hugenholtz P."/>
            <person name="Klenk H.P."/>
            <person name="Kyrpides N.C."/>
        </authorList>
    </citation>
    <scope>NUCLEOTIDE SEQUENCE</scope>
    <source>
        <strain evidence="2">DSM 17368 / JCM 12287 / NRRL B-23963</strain>
    </source>
</reference>
<gene>
    <name evidence="1" type="ordered locus">Oweho_1694</name>
</gene>
<dbReference type="AlphaFoldDB" id="G8R0H8"/>
<dbReference type="EMBL" id="CP003156">
    <property type="protein sequence ID" value="AEV32682.1"/>
    <property type="molecule type" value="Genomic_DNA"/>
</dbReference>
<evidence type="ECO:0000313" key="2">
    <source>
        <dbReference type="Proteomes" id="UP000005631"/>
    </source>
</evidence>
<dbReference type="HOGENOM" id="CLU_2396809_0_0_10"/>
<keyword evidence="2" id="KW-1185">Reference proteome</keyword>
<accession>G8R0H8</accession>
<dbReference type="KEGG" id="oho:Oweho_1694"/>
<name>G8R0H8_OWEHD</name>
<protein>
    <submittedName>
        <fullName evidence="1">Uncharacterized protein</fullName>
    </submittedName>
</protein>
<sequence>MLSVAPQVPQNELKSLGLQEMDNLLVTQLKFGRVISSILRSFSVSLKMNLNQNIYCLNADPSELAFYYAVNRVPTSLPCTISTITFSRLPLAI</sequence>
<organism evidence="1 2">
    <name type="scientific">Owenweeksia hongkongensis (strain DSM 17368 / CIP 108786 / JCM 12287 / NRRL B-23963 / UST20020801)</name>
    <dbReference type="NCBI Taxonomy" id="926562"/>
    <lineage>
        <taxon>Bacteria</taxon>
        <taxon>Pseudomonadati</taxon>
        <taxon>Bacteroidota</taxon>
        <taxon>Flavobacteriia</taxon>
        <taxon>Flavobacteriales</taxon>
        <taxon>Owenweeksiaceae</taxon>
        <taxon>Owenweeksia</taxon>
    </lineage>
</organism>
<dbReference type="Proteomes" id="UP000005631">
    <property type="component" value="Chromosome"/>
</dbReference>